<keyword evidence="4" id="KW-0874">Quinone</keyword>
<proteinExistence type="inferred from homology"/>
<protein>
    <submittedName>
        <fullName evidence="13">NAD-dependent epimerase/dehydratase family protein</fullName>
    </submittedName>
</protein>
<dbReference type="Gene3D" id="1.20.1440.130">
    <property type="entry name" value="VKOR domain"/>
    <property type="match status" value="1"/>
</dbReference>
<feature type="transmembrane region" description="Helical" evidence="10">
    <location>
        <begin position="644"/>
        <end position="664"/>
    </location>
</feature>
<keyword evidence="9" id="KW-0676">Redox-active center</keyword>
<dbReference type="PANTHER" id="PTHR43245:SF55">
    <property type="entry name" value="NAD(P)-BINDING DOMAIN-CONTAINING PROTEIN"/>
    <property type="match status" value="1"/>
</dbReference>
<keyword evidence="5 10" id="KW-1133">Transmembrane helix</keyword>
<reference evidence="13 14" key="1">
    <citation type="submission" date="2019-12" db="EMBL/GenBank/DDBJ databases">
        <title>Genomic-based taxomic classification of the family Erythrobacteraceae.</title>
        <authorList>
            <person name="Xu L."/>
        </authorList>
    </citation>
    <scope>NUCLEOTIDE SEQUENCE [LARGE SCALE GENOMIC DNA]</scope>
    <source>
        <strain evidence="13 14">MCCC 1A09962</strain>
    </source>
</reference>
<dbReference type="InterPro" id="IPR036291">
    <property type="entry name" value="NAD(P)-bd_dom_sf"/>
</dbReference>
<evidence type="ECO:0000256" key="1">
    <source>
        <dbReference type="ARBA" id="ARBA00004141"/>
    </source>
</evidence>
<dbReference type="EMBL" id="WTYW01000005">
    <property type="protein sequence ID" value="MXO86925.1"/>
    <property type="molecule type" value="Genomic_DNA"/>
</dbReference>
<dbReference type="Gene3D" id="3.40.50.720">
    <property type="entry name" value="NAD(P)-binding Rossmann-like Domain"/>
    <property type="match status" value="1"/>
</dbReference>
<dbReference type="AlphaFoldDB" id="A0A844ZGE6"/>
<keyword evidence="3 10" id="KW-0812">Transmembrane</keyword>
<feature type="transmembrane region" description="Helical" evidence="10">
    <location>
        <begin position="726"/>
        <end position="747"/>
    </location>
</feature>
<dbReference type="InterPro" id="IPR012932">
    <property type="entry name" value="VKOR"/>
</dbReference>
<evidence type="ECO:0000256" key="7">
    <source>
        <dbReference type="ARBA" id="ARBA00023136"/>
    </source>
</evidence>
<feature type="transmembrane region" description="Helical" evidence="10">
    <location>
        <begin position="457"/>
        <end position="474"/>
    </location>
</feature>
<dbReference type="Pfam" id="PF01370">
    <property type="entry name" value="Epimerase"/>
    <property type="match status" value="1"/>
</dbReference>
<feature type="transmembrane region" description="Helical" evidence="10">
    <location>
        <begin position="428"/>
        <end position="450"/>
    </location>
</feature>
<dbReference type="PANTHER" id="PTHR43245">
    <property type="entry name" value="BIFUNCTIONAL POLYMYXIN RESISTANCE PROTEIN ARNA"/>
    <property type="match status" value="1"/>
</dbReference>
<accession>A0A844ZGE6</accession>
<keyword evidence="14" id="KW-1185">Reference proteome</keyword>
<feature type="transmembrane region" description="Helical" evidence="10">
    <location>
        <begin position="759"/>
        <end position="776"/>
    </location>
</feature>
<dbReference type="CDD" id="cd12919">
    <property type="entry name" value="VKOR_2"/>
    <property type="match status" value="1"/>
</dbReference>
<feature type="domain" description="Vitamin K epoxide reductase" evidence="12">
    <location>
        <begin position="531"/>
        <end position="665"/>
    </location>
</feature>
<comment type="caution">
    <text evidence="13">The sequence shown here is derived from an EMBL/GenBank/DDBJ whole genome shotgun (WGS) entry which is preliminary data.</text>
</comment>
<dbReference type="GO" id="GO:0016020">
    <property type="term" value="C:membrane"/>
    <property type="evidence" value="ECO:0007669"/>
    <property type="project" value="UniProtKB-SubCell"/>
</dbReference>
<keyword evidence="6" id="KW-0560">Oxidoreductase</keyword>
<comment type="subcellular location">
    <subcellularLocation>
        <location evidence="1">Membrane</location>
        <topology evidence="1">Multi-pass membrane protein</topology>
    </subcellularLocation>
</comment>
<keyword evidence="8" id="KW-1015">Disulfide bond</keyword>
<evidence type="ECO:0000256" key="3">
    <source>
        <dbReference type="ARBA" id="ARBA00022692"/>
    </source>
</evidence>
<evidence type="ECO:0000256" key="5">
    <source>
        <dbReference type="ARBA" id="ARBA00022989"/>
    </source>
</evidence>
<evidence type="ECO:0000256" key="4">
    <source>
        <dbReference type="ARBA" id="ARBA00022719"/>
    </source>
</evidence>
<name>A0A844ZGE6_9SPHN</name>
<keyword evidence="7 10" id="KW-0472">Membrane</keyword>
<feature type="transmembrane region" description="Helical" evidence="10">
    <location>
        <begin position="781"/>
        <end position="797"/>
    </location>
</feature>
<evidence type="ECO:0000256" key="6">
    <source>
        <dbReference type="ARBA" id="ARBA00023002"/>
    </source>
</evidence>
<dbReference type="Proteomes" id="UP000433104">
    <property type="component" value="Unassembled WGS sequence"/>
</dbReference>
<evidence type="ECO:0000256" key="9">
    <source>
        <dbReference type="ARBA" id="ARBA00023284"/>
    </source>
</evidence>
<evidence type="ECO:0000313" key="13">
    <source>
        <dbReference type="EMBL" id="MXO86925.1"/>
    </source>
</evidence>
<evidence type="ECO:0000256" key="10">
    <source>
        <dbReference type="SAM" id="Phobius"/>
    </source>
</evidence>
<evidence type="ECO:0000313" key="14">
    <source>
        <dbReference type="Proteomes" id="UP000433104"/>
    </source>
</evidence>
<evidence type="ECO:0000256" key="2">
    <source>
        <dbReference type="ARBA" id="ARBA00006214"/>
    </source>
</evidence>
<dbReference type="Pfam" id="PF07884">
    <property type="entry name" value="VKOR"/>
    <property type="match status" value="1"/>
</dbReference>
<dbReference type="OrthoDB" id="9814124at2"/>
<evidence type="ECO:0000259" key="12">
    <source>
        <dbReference type="Pfam" id="PF07884"/>
    </source>
</evidence>
<dbReference type="InterPro" id="IPR038354">
    <property type="entry name" value="VKOR_sf"/>
</dbReference>
<comment type="similarity">
    <text evidence="2">Belongs to the VKOR family.</text>
</comment>
<dbReference type="SUPFAM" id="SSF51735">
    <property type="entry name" value="NAD(P)-binding Rossmann-fold domains"/>
    <property type="match status" value="1"/>
</dbReference>
<sequence length="836" mass="91692">MGAQQLGDTQQTDASEGKPLLLITGADGNIGRSLGKAFSRDFTVVGLDRSKDHEDGPPIVEIDITSPQSMKTALEKIGDKHGRKVAAVIHLVAFFDFSGEPSPKYDQVNVEGTRQLLNALGGFEVERFIYASTMLVHEPQDPGERIDEQTLFDPRWQYPRSKKKVEDLIRAEAQMPYAILRLAGIYDSERAVPTLSHQIARIYERSLQSHFYSGPLNAGQSMLHRDDMVDAMQRAVERRSTLPPDAEILVGEPFAPGYDTLQDRIGELIHGASEWETIKLPAPVAKVGAAAQNAAEPIVPDAIDQGEKPFIQPFMISMADDHYALDIKRAEDWLGWHPKHRLEDELPAMVANLKRDPVSWYERNGITPPQWLQDAQDEDVQQPEVMREEIEATRIAQHRASRWTHFVNIALAFWLMTQPPLIGIENPLYAWAEVGAGAMLLVTAIASLSWRLAITRWLSAGIGMVVMALPVLFVTPNATAYLSDTLVGALVFGMAIAARPEVGTALVARRREPEIPPGWSFNPSSWTQRLPIIALAIIGLLFSRYLAAYQMGHVDGVWEPFFAGSAADPQNGTEEIITSSVSEAWPVPDGAVGAYIYMLEILTGIVGSRARWRTMPWLVMAFGLMIVPLGIVSIGFIIIQPIVIGTWSTLALIGAAAMLIQIPYSVDELAASMSFIRRRVKAGKSLLRVVLFGDTDDGDRLTPVEHEFERGPMTILKEMWAGAVNLPWNLCLAGVIGLSFLFTRLTLEAEGSLADADHLLGSLVITVMAIAAAEVCRAARYALVPLGLALAAAPFFYDGSMAHMAVSVAGGLAITALSFPRGRIVESYGSLDRIIR</sequence>
<organism evidence="13 14">
    <name type="scientific">Parapontixanthobacter aurantiacus</name>
    <dbReference type="NCBI Taxonomy" id="1463599"/>
    <lineage>
        <taxon>Bacteria</taxon>
        <taxon>Pseudomonadati</taxon>
        <taxon>Pseudomonadota</taxon>
        <taxon>Alphaproteobacteria</taxon>
        <taxon>Sphingomonadales</taxon>
        <taxon>Erythrobacteraceae</taxon>
        <taxon>Parapontixanthobacter</taxon>
    </lineage>
</organism>
<dbReference type="InterPro" id="IPR001509">
    <property type="entry name" value="Epimerase_deHydtase"/>
</dbReference>
<dbReference type="GO" id="GO:0048038">
    <property type="term" value="F:quinone binding"/>
    <property type="evidence" value="ECO:0007669"/>
    <property type="project" value="UniProtKB-KW"/>
</dbReference>
<feature type="transmembrane region" description="Helical" evidence="10">
    <location>
        <begin position="529"/>
        <end position="547"/>
    </location>
</feature>
<evidence type="ECO:0000256" key="8">
    <source>
        <dbReference type="ARBA" id="ARBA00023157"/>
    </source>
</evidence>
<feature type="domain" description="NAD-dependent epimerase/dehydratase" evidence="11">
    <location>
        <begin position="22"/>
        <end position="244"/>
    </location>
</feature>
<feature type="transmembrane region" description="Helical" evidence="10">
    <location>
        <begin position="803"/>
        <end position="820"/>
    </location>
</feature>
<feature type="transmembrane region" description="Helical" evidence="10">
    <location>
        <begin position="617"/>
        <end position="638"/>
    </location>
</feature>
<gene>
    <name evidence="13" type="ORF">GRI38_12895</name>
</gene>
<dbReference type="GO" id="GO:0016491">
    <property type="term" value="F:oxidoreductase activity"/>
    <property type="evidence" value="ECO:0007669"/>
    <property type="project" value="UniProtKB-KW"/>
</dbReference>
<evidence type="ECO:0000259" key="11">
    <source>
        <dbReference type="Pfam" id="PF01370"/>
    </source>
</evidence>
<dbReference type="InterPro" id="IPR050177">
    <property type="entry name" value="Lipid_A_modif_metabolic_enz"/>
</dbReference>